<evidence type="ECO:0000256" key="1">
    <source>
        <dbReference type="SAM" id="Phobius"/>
    </source>
</evidence>
<dbReference type="EMBL" id="JARKIF010000005">
    <property type="protein sequence ID" value="KAJ7638477.1"/>
    <property type="molecule type" value="Genomic_DNA"/>
</dbReference>
<comment type="caution">
    <text evidence="2">The sequence shown here is derived from an EMBL/GenBank/DDBJ whole genome shotgun (WGS) entry which is preliminary data.</text>
</comment>
<dbReference type="AlphaFoldDB" id="A0AAD7FUQ2"/>
<evidence type="ECO:0008006" key="4">
    <source>
        <dbReference type="Google" id="ProtNLM"/>
    </source>
</evidence>
<feature type="transmembrane region" description="Helical" evidence="1">
    <location>
        <begin position="15"/>
        <end position="34"/>
    </location>
</feature>
<protein>
    <recommendedName>
        <fullName evidence="4">NADH dehydrogenase [ubiquinone] 1 alpha subcomplex subunit 4</fullName>
    </recommendedName>
</protein>
<dbReference type="InterPro" id="IPR010530">
    <property type="entry name" value="B12D"/>
</dbReference>
<gene>
    <name evidence="2" type="ORF">FB45DRAFT_902996</name>
</gene>
<evidence type="ECO:0000313" key="2">
    <source>
        <dbReference type="EMBL" id="KAJ7638477.1"/>
    </source>
</evidence>
<proteinExistence type="predicted"/>
<sequence>MPITRTIKPWLAVEALPIVALVGGMVSFASWFTLRSARGPSIQWSNRNPEPWNTIRPDQGTKMVQVHHKFDKTSVLLCLFFLC</sequence>
<keyword evidence="1" id="KW-1133">Transmembrane helix</keyword>
<keyword evidence="1" id="KW-0472">Membrane</keyword>
<accession>A0AAD7FUQ2</accession>
<keyword evidence="1" id="KW-0812">Transmembrane</keyword>
<dbReference type="Pfam" id="PF06522">
    <property type="entry name" value="B12D"/>
    <property type="match status" value="1"/>
</dbReference>
<reference evidence="2" key="1">
    <citation type="submission" date="2023-03" db="EMBL/GenBank/DDBJ databases">
        <title>Massive genome expansion in bonnet fungi (Mycena s.s.) driven by repeated elements and novel gene families across ecological guilds.</title>
        <authorList>
            <consortium name="Lawrence Berkeley National Laboratory"/>
            <person name="Harder C.B."/>
            <person name="Miyauchi S."/>
            <person name="Viragh M."/>
            <person name="Kuo A."/>
            <person name="Thoen E."/>
            <person name="Andreopoulos B."/>
            <person name="Lu D."/>
            <person name="Skrede I."/>
            <person name="Drula E."/>
            <person name="Henrissat B."/>
            <person name="Morin E."/>
            <person name="Kohler A."/>
            <person name="Barry K."/>
            <person name="LaButti K."/>
            <person name="Morin E."/>
            <person name="Salamov A."/>
            <person name="Lipzen A."/>
            <person name="Mereny Z."/>
            <person name="Hegedus B."/>
            <person name="Baldrian P."/>
            <person name="Stursova M."/>
            <person name="Weitz H."/>
            <person name="Taylor A."/>
            <person name="Grigoriev I.V."/>
            <person name="Nagy L.G."/>
            <person name="Martin F."/>
            <person name="Kauserud H."/>
        </authorList>
    </citation>
    <scope>NUCLEOTIDE SEQUENCE</scope>
    <source>
        <strain evidence="2">9284</strain>
    </source>
</reference>
<keyword evidence="3" id="KW-1185">Reference proteome</keyword>
<organism evidence="2 3">
    <name type="scientific">Roridomyces roridus</name>
    <dbReference type="NCBI Taxonomy" id="1738132"/>
    <lineage>
        <taxon>Eukaryota</taxon>
        <taxon>Fungi</taxon>
        <taxon>Dikarya</taxon>
        <taxon>Basidiomycota</taxon>
        <taxon>Agaricomycotina</taxon>
        <taxon>Agaricomycetes</taxon>
        <taxon>Agaricomycetidae</taxon>
        <taxon>Agaricales</taxon>
        <taxon>Marasmiineae</taxon>
        <taxon>Mycenaceae</taxon>
        <taxon>Roridomyces</taxon>
    </lineage>
</organism>
<evidence type="ECO:0000313" key="3">
    <source>
        <dbReference type="Proteomes" id="UP001221142"/>
    </source>
</evidence>
<dbReference type="Proteomes" id="UP001221142">
    <property type="component" value="Unassembled WGS sequence"/>
</dbReference>
<name>A0AAD7FUQ2_9AGAR</name>